<dbReference type="InterPro" id="IPR001611">
    <property type="entry name" value="Leu-rich_rpt"/>
</dbReference>
<proteinExistence type="predicted"/>
<dbReference type="SMART" id="SM00367">
    <property type="entry name" value="LRR_CC"/>
    <property type="match status" value="3"/>
</dbReference>
<dbReference type="HOGENOM" id="CLU_056212_0_0_1"/>
<keyword evidence="2" id="KW-1185">Reference proteome</keyword>
<dbReference type="STRING" id="993615.L2GQL3"/>
<dbReference type="SUPFAM" id="SSF52047">
    <property type="entry name" value="RNI-like"/>
    <property type="match status" value="1"/>
</dbReference>
<dbReference type="RefSeq" id="XP_007603578.1">
    <property type="nucleotide sequence ID" value="XM_007603516.1"/>
</dbReference>
<dbReference type="VEuPathDB" id="MicrosporidiaDB:VICG_00125"/>
<accession>L2GQL3</accession>
<dbReference type="GO" id="GO:0031146">
    <property type="term" value="P:SCF-dependent proteasomal ubiquitin-dependent protein catabolic process"/>
    <property type="evidence" value="ECO:0007669"/>
    <property type="project" value="TreeGrafter"/>
</dbReference>
<dbReference type="Proteomes" id="UP000011082">
    <property type="component" value="Unassembled WGS sequence"/>
</dbReference>
<gene>
    <name evidence="1" type="ORF">VICG_00125</name>
</gene>
<sequence>MRSIKGPKSALTDFIEESGIKLRSSKDNAVFNLETQVAQVPKRKPKKIQYSKPFEVVNFEIFEAVQAENEIEQMLEDLHSLKVNDSMLRRISVYLCAKRKMSKAYFDFLVKHSKDSLVVFDCSMIADQNFNISTTLKSLELFQCGQLRPLTLNFILKSMQSLEVLRITGAFLIDNFEVPKSIRILDVTNCSRLDDKFIDGINQSHGSLEELRLSYCYGFSKEAELLIDIQRLFICETKLSDKFVRCLKDLKQLSVKGCKNVNLLPNLSSVEYLDVEGIVSLTELPVSQNIQHLNISYCSNIENLAFAKLNYLNVSHASLSQSKIKQIYECKSLEILDVSWNTIVDDSVVKELAEKLRLKKLYVFGCFSLTSKSVELAYKLRGQCLIVGNPSETHYLLNS</sequence>
<dbReference type="Gene3D" id="3.80.10.10">
    <property type="entry name" value="Ribonuclease Inhibitor"/>
    <property type="match status" value="2"/>
</dbReference>
<dbReference type="EMBL" id="JH370130">
    <property type="protein sequence ID" value="ELA42810.1"/>
    <property type="molecule type" value="Genomic_DNA"/>
</dbReference>
<protein>
    <recommendedName>
        <fullName evidence="3">F-box domain-containing protein</fullName>
    </recommendedName>
</protein>
<evidence type="ECO:0008006" key="3">
    <source>
        <dbReference type="Google" id="ProtNLM"/>
    </source>
</evidence>
<dbReference type="GeneID" id="19880843"/>
<evidence type="ECO:0000313" key="2">
    <source>
        <dbReference type="Proteomes" id="UP000011082"/>
    </source>
</evidence>
<dbReference type="PANTHER" id="PTHR13318">
    <property type="entry name" value="PARTNER OF PAIRED, ISOFORM B-RELATED"/>
    <property type="match status" value="1"/>
</dbReference>
<evidence type="ECO:0000313" key="1">
    <source>
        <dbReference type="EMBL" id="ELA42810.1"/>
    </source>
</evidence>
<dbReference type="InterPro" id="IPR006553">
    <property type="entry name" value="Leu-rich_rpt_Cys-con_subtyp"/>
</dbReference>
<dbReference type="AlphaFoldDB" id="L2GQL3"/>
<dbReference type="PANTHER" id="PTHR13318:SF95">
    <property type="entry name" value="F-BOX PROTEIN YLR352W"/>
    <property type="match status" value="1"/>
</dbReference>
<name>L2GQL3_VITCO</name>
<organism evidence="1 2">
    <name type="scientific">Vittaforma corneae (strain ATCC 50505)</name>
    <name type="common">Microsporidian parasite</name>
    <name type="synonym">Nosema corneum</name>
    <dbReference type="NCBI Taxonomy" id="993615"/>
    <lineage>
        <taxon>Eukaryota</taxon>
        <taxon>Fungi</taxon>
        <taxon>Fungi incertae sedis</taxon>
        <taxon>Microsporidia</taxon>
        <taxon>Nosematidae</taxon>
        <taxon>Vittaforma</taxon>
    </lineage>
</organism>
<dbReference type="OMA" id="IGNHAET"/>
<dbReference type="InParanoid" id="L2GQL3"/>
<dbReference type="OrthoDB" id="10257471at2759"/>
<reference evidence="2" key="1">
    <citation type="submission" date="2011-05" db="EMBL/GenBank/DDBJ databases">
        <title>The genome sequence of Vittaforma corneae strain ATCC 50505.</title>
        <authorList>
            <consortium name="The Broad Institute Genome Sequencing Platform"/>
            <person name="Cuomo C."/>
            <person name="Didier E."/>
            <person name="Bowers L."/>
            <person name="Young S.K."/>
            <person name="Zeng Q."/>
            <person name="Gargeya S."/>
            <person name="Fitzgerald M."/>
            <person name="Haas B."/>
            <person name="Abouelleil A."/>
            <person name="Alvarado L."/>
            <person name="Arachchi H.M."/>
            <person name="Berlin A."/>
            <person name="Chapman S.B."/>
            <person name="Gearin G."/>
            <person name="Goldberg J."/>
            <person name="Griggs A."/>
            <person name="Gujja S."/>
            <person name="Hansen M."/>
            <person name="Heiman D."/>
            <person name="Howarth C."/>
            <person name="Larimer J."/>
            <person name="Lui A."/>
            <person name="MacDonald P.J.P."/>
            <person name="McCowen C."/>
            <person name="Montmayeur A."/>
            <person name="Murphy C."/>
            <person name="Neiman D."/>
            <person name="Pearson M."/>
            <person name="Priest M."/>
            <person name="Roberts A."/>
            <person name="Saif S."/>
            <person name="Shea T."/>
            <person name="Sisk P."/>
            <person name="Stolte C."/>
            <person name="Sykes S."/>
            <person name="Wortman J."/>
            <person name="Nusbaum C."/>
            <person name="Birren B."/>
        </authorList>
    </citation>
    <scope>NUCLEOTIDE SEQUENCE [LARGE SCALE GENOMIC DNA]</scope>
    <source>
        <strain evidence="2">ATCC 50505</strain>
    </source>
</reference>
<dbReference type="Pfam" id="PF13516">
    <property type="entry name" value="LRR_6"/>
    <property type="match status" value="1"/>
</dbReference>
<dbReference type="GO" id="GO:0019005">
    <property type="term" value="C:SCF ubiquitin ligase complex"/>
    <property type="evidence" value="ECO:0007669"/>
    <property type="project" value="TreeGrafter"/>
</dbReference>
<dbReference type="InterPro" id="IPR032675">
    <property type="entry name" value="LRR_dom_sf"/>
</dbReference>